<evidence type="ECO:0000256" key="1">
    <source>
        <dbReference type="SAM" id="MobiDB-lite"/>
    </source>
</evidence>
<name>A0A6A6YAX5_9PEZI</name>
<feature type="domain" description="Cell wall protein YJL171C/Tos1 C-terminal" evidence="2">
    <location>
        <begin position="95"/>
        <end position="327"/>
    </location>
</feature>
<dbReference type="AlphaFoldDB" id="A0A6A6YAX5"/>
<keyword evidence="4" id="KW-1185">Reference proteome</keyword>
<dbReference type="GO" id="GO:0009277">
    <property type="term" value="C:fungal-type cell wall"/>
    <property type="evidence" value="ECO:0007669"/>
    <property type="project" value="TreeGrafter"/>
</dbReference>
<proteinExistence type="predicted"/>
<gene>
    <name evidence="3 5" type="ORF">BDZ99DRAFT_423363</name>
</gene>
<dbReference type="Proteomes" id="UP000504636">
    <property type="component" value="Unplaced"/>
</dbReference>
<dbReference type="InterPro" id="IPR018805">
    <property type="entry name" value="YJL171C/Tos1_C"/>
</dbReference>
<evidence type="ECO:0000313" key="3">
    <source>
        <dbReference type="EMBL" id="KAF2805976.1"/>
    </source>
</evidence>
<dbReference type="EMBL" id="MU003708">
    <property type="protein sequence ID" value="KAF2805976.1"/>
    <property type="molecule type" value="Genomic_DNA"/>
</dbReference>
<dbReference type="GeneID" id="54457913"/>
<dbReference type="OrthoDB" id="118256at2759"/>
<evidence type="ECO:0000259" key="2">
    <source>
        <dbReference type="Pfam" id="PF10287"/>
    </source>
</evidence>
<reference evidence="5" key="2">
    <citation type="submission" date="2020-04" db="EMBL/GenBank/DDBJ databases">
        <authorList>
            <consortium name="NCBI Genome Project"/>
        </authorList>
    </citation>
    <scope>NUCLEOTIDE SEQUENCE</scope>
    <source>
        <strain evidence="5">CBS 304.34</strain>
    </source>
</reference>
<dbReference type="PANTHER" id="PTHR31737:SF2">
    <property type="entry name" value="PROTEIN TOS1"/>
    <property type="match status" value="1"/>
</dbReference>
<reference evidence="5" key="3">
    <citation type="submission" date="2025-04" db="UniProtKB">
        <authorList>
            <consortium name="RefSeq"/>
        </authorList>
    </citation>
    <scope>IDENTIFICATION</scope>
    <source>
        <strain evidence="5">CBS 304.34</strain>
    </source>
</reference>
<evidence type="ECO:0000313" key="4">
    <source>
        <dbReference type="Proteomes" id="UP000504636"/>
    </source>
</evidence>
<dbReference type="RefSeq" id="XP_033572940.1">
    <property type="nucleotide sequence ID" value="XM_033717020.1"/>
</dbReference>
<dbReference type="Pfam" id="PF10287">
    <property type="entry name" value="YJL171C_Tos1_C"/>
    <property type="match status" value="1"/>
</dbReference>
<dbReference type="PANTHER" id="PTHR31737">
    <property type="entry name" value="PROTEIN TOS1"/>
    <property type="match status" value="1"/>
</dbReference>
<feature type="region of interest" description="Disordered" evidence="1">
    <location>
        <begin position="64"/>
        <end position="87"/>
    </location>
</feature>
<accession>A0A6A6YAX5</accession>
<evidence type="ECO:0000313" key="5">
    <source>
        <dbReference type="RefSeq" id="XP_033572940.1"/>
    </source>
</evidence>
<sequence>MHLRGPMNLTQLAVYTLPGTVSGKRSSSTDFSSSTTLFSASATTTRENSTPTTFQSVFSTYATSTDSDSQSSVATTSTDPSSSLQPSTVVKADAGSWSRVAYYQSAASAQATGFAFLNNRGNDAVSGTWDSTFGNSLSYASSDGTTCANISTPFNGNLSTSEVELAVFTNQVCNGDCDYTRPKSVAHHGWSGEAKAFFIEFQADHYNNTPGSNQGLIQDAPAWWFLNANIPRILQYGDDRNGNPCSCWAYGCGEFDAFEILEMGEMRAKSTLHRQGNIEGGDSNYFLRPVGKTIKVAVVWNDYDITVAILDDSFSFSETLTASQIADIVSYSEQSNTDSLFAIGT</sequence>
<reference evidence="3 5" key="1">
    <citation type="journal article" date="2020" name="Stud. Mycol.">
        <title>101 Dothideomycetes genomes: a test case for predicting lifestyles and emergence of pathogens.</title>
        <authorList>
            <person name="Haridas S."/>
            <person name="Albert R."/>
            <person name="Binder M."/>
            <person name="Bloem J."/>
            <person name="Labutti K."/>
            <person name="Salamov A."/>
            <person name="Andreopoulos B."/>
            <person name="Baker S."/>
            <person name="Barry K."/>
            <person name="Bills G."/>
            <person name="Bluhm B."/>
            <person name="Cannon C."/>
            <person name="Castanera R."/>
            <person name="Culley D."/>
            <person name="Daum C."/>
            <person name="Ezra D."/>
            <person name="Gonzalez J."/>
            <person name="Henrissat B."/>
            <person name="Kuo A."/>
            <person name="Liang C."/>
            <person name="Lipzen A."/>
            <person name="Lutzoni F."/>
            <person name="Magnuson J."/>
            <person name="Mondo S."/>
            <person name="Nolan M."/>
            <person name="Ohm R."/>
            <person name="Pangilinan J."/>
            <person name="Park H.-J."/>
            <person name="Ramirez L."/>
            <person name="Alfaro M."/>
            <person name="Sun H."/>
            <person name="Tritt A."/>
            <person name="Yoshinaga Y."/>
            <person name="Zwiers L.-H."/>
            <person name="Turgeon B."/>
            <person name="Goodwin S."/>
            <person name="Spatafora J."/>
            <person name="Crous P."/>
            <person name="Grigoriev I."/>
        </authorList>
    </citation>
    <scope>NUCLEOTIDE SEQUENCE</scope>
    <source>
        <strain evidence="3 5">CBS 304.34</strain>
    </source>
</reference>
<protein>
    <recommendedName>
        <fullName evidence="2">Cell wall protein YJL171C/Tos1 C-terminal domain-containing protein</fullName>
    </recommendedName>
</protein>
<organism evidence="3">
    <name type="scientific">Mytilinidion resinicola</name>
    <dbReference type="NCBI Taxonomy" id="574789"/>
    <lineage>
        <taxon>Eukaryota</taxon>
        <taxon>Fungi</taxon>
        <taxon>Dikarya</taxon>
        <taxon>Ascomycota</taxon>
        <taxon>Pezizomycotina</taxon>
        <taxon>Dothideomycetes</taxon>
        <taxon>Pleosporomycetidae</taxon>
        <taxon>Mytilinidiales</taxon>
        <taxon>Mytilinidiaceae</taxon>
        <taxon>Mytilinidion</taxon>
    </lineage>
</organism>